<dbReference type="RefSeq" id="WP_091897735.1">
    <property type="nucleotide sequence ID" value="NZ_FOSJ01000025.1"/>
</dbReference>
<evidence type="ECO:0000313" key="4">
    <source>
        <dbReference type="EMBL" id="SFK35456.1"/>
    </source>
</evidence>
<dbReference type="GO" id="GO:0006357">
    <property type="term" value="P:regulation of transcription by RNA polymerase II"/>
    <property type="evidence" value="ECO:0007669"/>
    <property type="project" value="TreeGrafter"/>
</dbReference>
<dbReference type="Pfam" id="PF21447">
    <property type="entry name" value="Ppx-GppA_III"/>
    <property type="match status" value="1"/>
</dbReference>
<sequence>MPNQRIGLIDVGSNTIRLVIFEIDTSQTITELQNIKTPARLVQYLDKDQIMKKEGVAVLLEALESFTEIASRYHIETMISVATAAIRRSKNAQDILRLVKEKTDLDLKILNEEEEAFFGNYAVRHTMGLSDGVTIDIGGGSTELTLFKDKQVVNSHSFPFGVVSLKAQFFDGKEHNDKKAIEKAGEWVLEQLSALDWLSGVKVPLIGIGGSARNIADVFQRQTNYPIAGIHEYTMKESELVHTFQLLAESSMKELSKLDGLSEDRKDIIIPAGIVFVQLFHYMDSSEFALSTRGLREGLIIDYINRTKKTPYDLYGVKRQTIERMSKRYNIRAIGAHQRILLADRLLNLLQEKNIISIDEDNLILVHYAASLYNLGSYVEDDSKSQHTFYIISNSNLQGFSHKDRVRLALMASYKNRSLFNQYIKTVENWFSEEETETLLHLGSIIKFAEALNDSHVNMVTNIKLTRIKNSEDEFELTVTYNGDIVSEKYRANKHKNHLERVLGGNVHIIFKSESK</sequence>
<organism evidence="4 5">
    <name type="scientific">Marinilactibacillus piezotolerans</name>
    <dbReference type="NCBI Taxonomy" id="258723"/>
    <lineage>
        <taxon>Bacteria</taxon>
        <taxon>Bacillati</taxon>
        <taxon>Bacillota</taxon>
        <taxon>Bacilli</taxon>
        <taxon>Lactobacillales</taxon>
        <taxon>Carnobacteriaceae</taxon>
        <taxon>Marinilactibacillus</taxon>
    </lineage>
</organism>
<dbReference type="Gene3D" id="1.10.3210.10">
    <property type="entry name" value="Hypothetical protein af1432"/>
    <property type="match status" value="1"/>
</dbReference>
<dbReference type="EMBL" id="FOSJ01000025">
    <property type="protein sequence ID" value="SFK35456.1"/>
    <property type="molecule type" value="Genomic_DNA"/>
</dbReference>
<feature type="domain" description="Ppx/GppA phosphatase N-terminal" evidence="2">
    <location>
        <begin position="19"/>
        <end position="304"/>
    </location>
</feature>
<evidence type="ECO:0000259" key="2">
    <source>
        <dbReference type="Pfam" id="PF02541"/>
    </source>
</evidence>
<dbReference type="Pfam" id="PF02541">
    <property type="entry name" value="Ppx-GppA"/>
    <property type="match status" value="1"/>
</dbReference>
<dbReference type="InterPro" id="IPR048950">
    <property type="entry name" value="Ppx_GppA_C"/>
</dbReference>
<dbReference type="CDD" id="cd24052">
    <property type="entry name" value="ASKHA_NBD_HpPPX-GppA-like"/>
    <property type="match status" value="1"/>
</dbReference>
<accession>A0A1I3YW70</accession>
<dbReference type="Proteomes" id="UP000199589">
    <property type="component" value="Unassembled WGS sequence"/>
</dbReference>
<evidence type="ECO:0000313" key="5">
    <source>
        <dbReference type="Proteomes" id="UP000199589"/>
    </source>
</evidence>
<feature type="domain" description="Ppx/GppA phosphatase C-terminal" evidence="3">
    <location>
        <begin position="317"/>
        <end position="479"/>
    </location>
</feature>
<dbReference type="InterPro" id="IPR003695">
    <property type="entry name" value="Ppx_GppA_N"/>
</dbReference>
<dbReference type="AlphaFoldDB" id="A0A1I3YW70"/>
<evidence type="ECO:0000256" key="1">
    <source>
        <dbReference type="ARBA" id="ARBA00007125"/>
    </source>
</evidence>
<dbReference type="SUPFAM" id="SSF109604">
    <property type="entry name" value="HD-domain/PDEase-like"/>
    <property type="match status" value="1"/>
</dbReference>
<dbReference type="SUPFAM" id="SSF53067">
    <property type="entry name" value="Actin-like ATPase domain"/>
    <property type="match status" value="2"/>
</dbReference>
<dbReference type="Gene3D" id="3.30.420.150">
    <property type="entry name" value="Exopolyphosphatase. Domain 2"/>
    <property type="match status" value="1"/>
</dbReference>
<evidence type="ECO:0000259" key="3">
    <source>
        <dbReference type="Pfam" id="PF21447"/>
    </source>
</evidence>
<keyword evidence="5" id="KW-1185">Reference proteome</keyword>
<proteinExistence type="inferred from homology"/>
<comment type="similarity">
    <text evidence="1">Belongs to the GppA/Ppx family.</text>
</comment>
<gene>
    <name evidence="4" type="ORF">SAMN04488569_102526</name>
</gene>
<dbReference type="PANTHER" id="PTHR30005">
    <property type="entry name" value="EXOPOLYPHOSPHATASE"/>
    <property type="match status" value="1"/>
</dbReference>
<name>A0A1I3YW70_9LACT</name>
<dbReference type="STRING" id="258723.GCA_900169305_01224"/>
<protein>
    <submittedName>
        <fullName evidence="4">Exopolyphosphatase / guanosine-5'-triphosphate,3'-diphosphate pyrophosphatase</fullName>
    </submittedName>
</protein>
<dbReference type="PANTHER" id="PTHR30005:SF0">
    <property type="entry name" value="RETROGRADE REGULATION PROTEIN 2"/>
    <property type="match status" value="1"/>
</dbReference>
<dbReference type="InterPro" id="IPR043129">
    <property type="entry name" value="ATPase_NBD"/>
</dbReference>
<dbReference type="InterPro" id="IPR050273">
    <property type="entry name" value="GppA/Ppx_hydrolase"/>
</dbReference>
<reference evidence="5" key="1">
    <citation type="submission" date="2016-10" db="EMBL/GenBank/DDBJ databases">
        <authorList>
            <person name="Varghese N."/>
            <person name="Submissions S."/>
        </authorList>
    </citation>
    <scope>NUCLEOTIDE SEQUENCE [LARGE SCALE GENOMIC DNA]</scope>
    <source>
        <strain evidence="5">DSM 16108</strain>
    </source>
</reference>
<dbReference type="OrthoDB" id="9807195at2"/>
<dbReference type="Gene3D" id="3.30.420.40">
    <property type="match status" value="1"/>
</dbReference>